<name>A0A4P6K6U0_KTERU</name>
<organism evidence="1 2">
    <name type="scientific">Ktedonosporobacter rubrisoli</name>
    <dbReference type="NCBI Taxonomy" id="2509675"/>
    <lineage>
        <taxon>Bacteria</taxon>
        <taxon>Bacillati</taxon>
        <taxon>Chloroflexota</taxon>
        <taxon>Ktedonobacteria</taxon>
        <taxon>Ktedonobacterales</taxon>
        <taxon>Ktedonosporobacteraceae</taxon>
        <taxon>Ktedonosporobacter</taxon>
    </lineage>
</organism>
<dbReference type="AlphaFoldDB" id="A0A4P6K6U0"/>
<gene>
    <name evidence="1" type="ORF">EPA93_39210</name>
</gene>
<reference evidence="1 2" key="1">
    <citation type="submission" date="2019-01" db="EMBL/GenBank/DDBJ databases">
        <title>Ktedonosporobacter rubrisoli SCAWS-G2.</title>
        <authorList>
            <person name="Huang Y."/>
            <person name="Yan B."/>
        </authorList>
    </citation>
    <scope>NUCLEOTIDE SEQUENCE [LARGE SCALE GENOMIC DNA]</scope>
    <source>
        <strain evidence="1 2">SCAWS-G2</strain>
    </source>
</reference>
<dbReference type="Proteomes" id="UP000290365">
    <property type="component" value="Chromosome"/>
</dbReference>
<accession>A0A4P6K6U0</accession>
<keyword evidence="2" id="KW-1185">Reference proteome</keyword>
<dbReference type="Pfam" id="PF13668">
    <property type="entry name" value="Ferritin_2"/>
    <property type="match status" value="1"/>
</dbReference>
<dbReference type="OrthoDB" id="152886at2"/>
<protein>
    <submittedName>
        <fullName evidence="1">Uncharacterized protein</fullName>
    </submittedName>
</protein>
<dbReference type="EMBL" id="CP035758">
    <property type="protein sequence ID" value="QBD83723.1"/>
    <property type="molecule type" value="Genomic_DNA"/>
</dbReference>
<proteinExistence type="predicted"/>
<dbReference type="KEGG" id="kbs:EPA93_39210"/>
<evidence type="ECO:0000313" key="1">
    <source>
        <dbReference type="EMBL" id="QBD83723.1"/>
    </source>
</evidence>
<sequence>MLTVEARHAGFLNALENSNLSPNGSFDKPISQSDIVKAVSPYISNLNGGKDPSQSLRSDDDILNFALLLEYLEAEFYNTNVPKLLK</sequence>
<evidence type="ECO:0000313" key="2">
    <source>
        <dbReference type="Proteomes" id="UP000290365"/>
    </source>
</evidence>